<dbReference type="InterPro" id="IPR001162">
    <property type="entry name" value="UvrC_RNase_H_dom"/>
</dbReference>
<dbReference type="InterPro" id="IPR038476">
    <property type="entry name" value="UvrC_RNase_H_dom_sf"/>
</dbReference>
<feature type="domain" description="Helix-hairpin-helix DNA-binding motif class 1" evidence="3">
    <location>
        <begin position="65"/>
        <end position="84"/>
    </location>
</feature>
<dbReference type="Pfam" id="PF08459">
    <property type="entry name" value="UvrC_RNaseH_dom"/>
    <property type="match status" value="1"/>
</dbReference>
<feature type="domain" description="Helix-hairpin-helix DNA-binding motif class 1" evidence="3">
    <location>
        <begin position="97"/>
        <end position="116"/>
    </location>
</feature>
<evidence type="ECO:0000256" key="1">
    <source>
        <dbReference type="ARBA" id="ARBA00022763"/>
    </source>
</evidence>
<organism evidence="4">
    <name type="scientific">freshwater metagenome</name>
    <dbReference type="NCBI Taxonomy" id="449393"/>
    <lineage>
        <taxon>unclassified sequences</taxon>
        <taxon>metagenomes</taxon>
        <taxon>ecological metagenomes</taxon>
    </lineage>
</organism>
<gene>
    <name evidence="4" type="ORF">UFOPK2852_00324</name>
</gene>
<evidence type="ECO:0000259" key="3">
    <source>
        <dbReference type="SMART" id="SM00278"/>
    </source>
</evidence>
<reference evidence="4" key="1">
    <citation type="submission" date="2020-05" db="EMBL/GenBank/DDBJ databases">
        <authorList>
            <person name="Chiriac C."/>
            <person name="Salcher M."/>
            <person name="Ghai R."/>
            <person name="Kavagutti S V."/>
        </authorList>
    </citation>
    <scope>NUCLEOTIDE SEQUENCE</scope>
</reference>
<name>A0A6J6U1W4_9ZZZZ</name>
<dbReference type="AlphaFoldDB" id="A0A6J6U1W4"/>
<dbReference type="Pfam" id="PF12826">
    <property type="entry name" value="HHH_2"/>
    <property type="match status" value="1"/>
</dbReference>
<sequence>MGISDIFICGLAKRLEEVWLVDSKEPIIFPRHSEGLYLLQRIRDEAHRFAITFHRSKRSKVMLESLLDDIPKLGESRRAALLEHFGSVTAIRKATELELSAIPGIGPNIAESIHSHLNIETAQGESINMETGEIT</sequence>
<dbReference type="GO" id="GO:0009380">
    <property type="term" value="C:excinuclease repair complex"/>
    <property type="evidence" value="ECO:0007669"/>
    <property type="project" value="TreeGrafter"/>
</dbReference>
<dbReference type="InterPro" id="IPR003583">
    <property type="entry name" value="Hlx-hairpin-Hlx_DNA-bd_motif"/>
</dbReference>
<evidence type="ECO:0000313" key="4">
    <source>
        <dbReference type="EMBL" id="CAB4752563.1"/>
    </source>
</evidence>
<keyword evidence="1" id="KW-0227">DNA damage</keyword>
<protein>
    <submittedName>
        <fullName evidence="4">Unannotated protein</fullName>
    </submittedName>
</protein>
<dbReference type="InterPro" id="IPR010994">
    <property type="entry name" value="RuvA_2-like"/>
</dbReference>
<dbReference type="Gene3D" id="1.10.150.20">
    <property type="entry name" value="5' to 3' exonuclease, C-terminal subdomain"/>
    <property type="match status" value="1"/>
</dbReference>
<dbReference type="SMART" id="SM00278">
    <property type="entry name" value="HhH1"/>
    <property type="match status" value="2"/>
</dbReference>
<dbReference type="GO" id="GO:0006281">
    <property type="term" value="P:DNA repair"/>
    <property type="evidence" value="ECO:0007669"/>
    <property type="project" value="UniProtKB-KW"/>
</dbReference>
<proteinExistence type="predicted"/>
<dbReference type="PANTHER" id="PTHR30562:SF1">
    <property type="entry name" value="UVRABC SYSTEM PROTEIN C"/>
    <property type="match status" value="1"/>
</dbReference>
<evidence type="ECO:0000256" key="2">
    <source>
        <dbReference type="ARBA" id="ARBA00023204"/>
    </source>
</evidence>
<dbReference type="GO" id="GO:0003677">
    <property type="term" value="F:DNA binding"/>
    <property type="evidence" value="ECO:0007669"/>
    <property type="project" value="InterPro"/>
</dbReference>
<dbReference type="InterPro" id="IPR041663">
    <property type="entry name" value="DisA/LigA_HHH"/>
</dbReference>
<dbReference type="Gene3D" id="3.30.420.340">
    <property type="entry name" value="UvrC, RNAse H endonuclease domain"/>
    <property type="match status" value="1"/>
</dbReference>
<dbReference type="InterPro" id="IPR050066">
    <property type="entry name" value="UvrABC_protein_C"/>
</dbReference>
<keyword evidence="2" id="KW-0234">DNA repair</keyword>
<dbReference type="EMBL" id="CAEZZJ010000021">
    <property type="protein sequence ID" value="CAB4752563.1"/>
    <property type="molecule type" value="Genomic_DNA"/>
</dbReference>
<dbReference type="SUPFAM" id="SSF47781">
    <property type="entry name" value="RuvA domain 2-like"/>
    <property type="match status" value="1"/>
</dbReference>
<dbReference type="PANTHER" id="PTHR30562">
    <property type="entry name" value="UVRC/OXIDOREDUCTASE"/>
    <property type="match status" value="1"/>
</dbReference>
<dbReference type="GO" id="GO:0009381">
    <property type="term" value="F:excinuclease ABC activity"/>
    <property type="evidence" value="ECO:0007669"/>
    <property type="project" value="InterPro"/>
</dbReference>
<accession>A0A6J6U1W4</accession>